<organism evidence="1 2">
    <name type="scientific">BD1-7 clade bacterium</name>
    <dbReference type="NCBI Taxonomy" id="2029982"/>
    <lineage>
        <taxon>Bacteria</taxon>
        <taxon>Pseudomonadati</taxon>
        <taxon>Pseudomonadota</taxon>
        <taxon>Gammaproteobacteria</taxon>
        <taxon>Cellvibrionales</taxon>
        <taxon>Spongiibacteraceae</taxon>
        <taxon>BD1-7 clade</taxon>
    </lineage>
</organism>
<dbReference type="Proteomes" id="UP000441399">
    <property type="component" value="Unassembled WGS sequence"/>
</dbReference>
<name>A0A5S9QYH8_9GAMM</name>
<dbReference type="AlphaFoldDB" id="A0A5S9QYH8"/>
<evidence type="ECO:0000313" key="1">
    <source>
        <dbReference type="EMBL" id="CAA0123887.1"/>
    </source>
</evidence>
<evidence type="ECO:0000313" key="2">
    <source>
        <dbReference type="Proteomes" id="UP000441399"/>
    </source>
</evidence>
<sequence length="300" mass="34694">METLASPSMVNYSANKLIELYFDRWYREPIDYRIRKLSRVIAKILKKRNIPPPELKVDKTLHPCMEACADFEWYIRVNEQLFMATNKPDLWIIFMTAVYHEMRHIEQFWLFLLAIVNNTAPLPSKKGSNAIIQTPQSPEGTFTPNDTLVQKEKLLTQEGFPAWVINMAKASEYDITAQQAGLWMARFMSDTAFGRSIKEYNFRVGIPNRGRSPKSTVPEQEWRERRQYQSACHYKSQIDESDAFQTGLKMQNALTGMLAHEIHGGISIPPCITPKETEDPTESILCDLARLFDDSEHEIQ</sequence>
<protein>
    <submittedName>
        <fullName evidence="1">Uncharacterized protein</fullName>
    </submittedName>
</protein>
<gene>
    <name evidence="1" type="ORF">OPDIPICF_02901</name>
</gene>
<dbReference type="EMBL" id="CACSIO010000056">
    <property type="protein sequence ID" value="CAA0123887.1"/>
    <property type="molecule type" value="Genomic_DNA"/>
</dbReference>
<accession>A0A5S9QYH8</accession>
<reference evidence="1 2" key="1">
    <citation type="submission" date="2019-11" db="EMBL/GenBank/DDBJ databases">
        <authorList>
            <person name="Holert J."/>
        </authorList>
    </citation>
    <scope>NUCLEOTIDE SEQUENCE [LARGE SCALE GENOMIC DNA]</scope>
    <source>
        <strain evidence="1">SB11_3</strain>
    </source>
</reference>
<keyword evidence="2" id="KW-1185">Reference proteome</keyword>
<proteinExistence type="predicted"/>